<keyword evidence="2" id="KW-1185">Reference proteome</keyword>
<protein>
    <recommendedName>
        <fullName evidence="3">Glyoxalase/Bleomycin resistance protein/Dioxygenase superfamily protein</fullName>
    </recommendedName>
</protein>
<evidence type="ECO:0000313" key="1">
    <source>
        <dbReference type="EMBL" id="SDH88882.1"/>
    </source>
</evidence>
<sequence>MIYTPQLDECRAFYEGLGLDLDVEWHGDGPVHYAAVLSDGSVFELYPAEPGRETGAVRMGFTVGEGDGHGYAAGVHVVRDPDGRSVELRVTPAL</sequence>
<dbReference type="InterPro" id="IPR029068">
    <property type="entry name" value="Glyas_Bleomycin-R_OHBP_Dase"/>
</dbReference>
<dbReference type="EMBL" id="FNCN01000025">
    <property type="protein sequence ID" value="SDH88882.1"/>
    <property type="molecule type" value="Genomic_DNA"/>
</dbReference>
<dbReference type="SUPFAM" id="SSF54593">
    <property type="entry name" value="Glyoxalase/Bleomycin resistance protein/Dihydroxybiphenyl dioxygenase"/>
    <property type="match status" value="1"/>
</dbReference>
<evidence type="ECO:0008006" key="3">
    <source>
        <dbReference type="Google" id="ProtNLM"/>
    </source>
</evidence>
<evidence type="ECO:0000313" key="2">
    <source>
        <dbReference type="Proteomes" id="UP000198923"/>
    </source>
</evidence>
<gene>
    <name evidence="1" type="ORF">SAMN05421505_12568</name>
</gene>
<organism evidence="1 2">
    <name type="scientific">Sinosporangium album</name>
    <dbReference type="NCBI Taxonomy" id="504805"/>
    <lineage>
        <taxon>Bacteria</taxon>
        <taxon>Bacillati</taxon>
        <taxon>Actinomycetota</taxon>
        <taxon>Actinomycetes</taxon>
        <taxon>Streptosporangiales</taxon>
        <taxon>Streptosporangiaceae</taxon>
        <taxon>Sinosporangium</taxon>
    </lineage>
</organism>
<dbReference type="AlphaFoldDB" id="A0A1G8G3C0"/>
<proteinExistence type="predicted"/>
<name>A0A1G8G3C0_9ACTN</name>
<dbReference type="STRING" id="504805.SAMN05421505_12568"/>
<reference evidence="1 2" key="1">
    <citation type="submission" date="2016-10" db="EMBL/GenBank/DDBJ databases">
        <authorList>
            <person name="de Groot N.N."/>
        </authorList>
    </citation>
    <scope>NUCLEOTIDE SEQUENCE [LARGE SCALE GENOMIC DNA]</scope>
    <source>
        <strain evidence="1 2">CPCC 201354</strain>
    </source>
</reference>
<dbReference type="Proteomes" id="UP000198923">
    <property type="component" value="Unassembled WGS sequence"/>
</dbReference>
<accession>A0A1G8G3C0</accession>
<dbReference type="Gene3D" id="3.10.180.10">
    <property type="entry name" value="2,3-Dihydroxybiphenyl 1,2-Dioxygenase, domain 1"/>
    <property type="match status" value="1"/>
</dbReference>